<accession>A0A178XYF4</accession>
<feature type="chain" id="PRO_5008097342" evidence="1">
    <location>
        <begin position="22"/>
        <end position="106"/>
    </location>
</feature>
<evidence type="ECO:0000256" key="1">
    <source>
        <dbReference type="SAM" id="SignalP"/>
    </source>
</evidence>
<dbReference type="PROSITE" id="PS51257">
    <property type="entry name" value="PROKAR_LIPOPROTEIN"/>
    <property type="match status" value="1"/>
</dbReference>
<dbReference type="OrthoDB" id="8402426at2"/>
<evidence type="ECO:0000313" key="3">
    <source>
        <dbReference type="Proteomes" id="UP000094025"/>
    </source>
</evidence>
<comment type="caution">
    <text evidence="2">The sequence shown here is derived from an EMBL/GenBank/DDBJ whole genome shotgun (WGS) entry which is preliminary data.</text>
</comment>
<reference evidence="2 3" key="1">
    <citation type="journal article" date="2016" name="Int. J. Syst. Evol. Microbiol.">
        <title>Ensifer glycinis sp. nov., an novel rhizobial species associated with Glycine spp.</title>
        <authorList>
            <person name="Yan H."/>
            <person name="Yan J."/>
            <person name="Sui X.H."/>
            <person name="Wang E.T."/>
            <person name="Chen W.X."/>
            <person name="Zhang X.X."/>
            <person name="Chen W.F."/>
        </authorList>
    </citation>
    <scope>NUCLEOTIDE SEQUENCE [LARGE SCALE GENOMIC DNA]</scope>
    <source>
        <strain evidence="2 3">CCBAU 23380</strain>
    </source>
</reference>
<protein>
    <submittedName>
        <fullName evidence="2">Cell wall anchor protein</fullName>
    </submittedName>
</protein>
<dbReference type="STRING" id="1472378.AU381_00020"/>
<proteinExistence type="predicted"/>
<dbReference type="Proteomes" id="UP000094025">
    <property type="component" value="Unassembled WGS sequence"/>
</dbReference>
<keyword evidence="3" id="KW-1185">Reference proteome</keyword>
<dbReference type="EMBL" id="LPUX01000053">
    <property type="protein sequence ID" value="OAP40349.1"/>
    <property type="molecule type" value="Genomic_DNA"/>
</dbReference>
<organism evidence="2 3">
    <name type="scientific">Sinorhizobium glycinis</name>
    <dbReference type="NCBI Taxonomy" id="1472378"/>
    <lineage>
        <taxon>Bacteria</taxon>
        <taxon>Pseudomonadati</taxon>
        <taxon>Pseudomonadota</taxon>
        <taxon>Alphaproteobacteria</taxon>
        <taxon>Hyphomicrobiales</taxon>
        <taxon>Rhizobiaceae</taxon>
        <taxon>Sinorhizobium/Ensifer group</taxon>
        <taxon>Sinorhizobium</taxon>
    </lineage>
</organism>
<evidence type="ECO:0000313" key="2">
    <source>
        <dbReference type="EMBL" id="OAP40349.1"/>
    </source>
</evidence>
<sequence length="106" mass="10580">MRSLMIASVAALSLASCTTTGSIDTAIKASLPKTCALLETAHAAFIAASASGNIKPRTIAKEKAAYDGVRVICADPGSVTAANALVVAATAYATVSLALREAKAAE</sequence>
<keyword evidence="1" id="KW-0732">Signal</keyword>
<gene>
    <name evidence="2" type="ORF">AU381_00020</name>
</gene>
<name>A0A178XYF4_9HYPH</name>
<dbReference type="AlphaFoldDB" id="A0A178XYF4"/>
<dbReference type="RefSeq" id="WP_037460658.1">
    <property type="nucleotide sequence ID" value="NZ_LPUX01000053.1"/>
</dbReference>
<feature type="signal peptide" evidence="1">
    <location>
        <begin position="1"/>
        <end position="21"/>
    </location>
</feature>